<dbReference type="Gene3D" id="3.30.230.10">
    <property type="match status" value="1"/>
</dbReference>
<dbReference type="EC" id="3.4.21.53" evidence="4"/>
<dbReference type="NCBIfam" id="TIGR02903">
    <property type="entry name" value="spore_lon_C"/>
    <property type="match status" value="1"/>
</dbReference>
<evidence type="ECO:0000256" key="3">
    <source>
        <dbReference type="ARBA" id="ARBA00022825"/>
    </source>
</evidence>
<dbReference type="InterPro" id="IPR002078">
    <property type="entry name" value="Sigma_54_int"/>
</dbReference>
<dbReference type="PANTHER" id="PTHR10046">
    <property type="entry name" value="ATP DEPENDENT LON PROTEASE FAMILY MEMBER"/>
    <property type="match status" value="1"/>
</dbReference>
<dbReference type="OrthoDB" id="2318150at2"/>
<evidence type="ECO:0000259" key="5">
    <source>
        <dbReference type="PROSITE" id="PS50045"/>
    </source>
</evidence>
<evidence type="ECO:0000256" key="1">
    <source>
        <dbReference type="ARBA" id="ARBA00022670"/>
    </source>
</evidence>
<keyword evidence="3 4" id="KW-0720">Serine protease</keyword>
<organism evidence="7 8">
    <name type="scientific">Carboxydocella sporoproducens DSM 16521</name>
    <dbReference type="NCBI Taxonomy" id="1121270"/>
    <lineage>
        <taxon>Bacteria</taxon>
        <taxon>Bacillati</taxon>
        <taxon>Bacillota</taxon>
        <taxon>Clostridia</taxon>
        <taxon>Eubacteriales</taxon>
        <taxon>Clostridiales Family XVI. Incertae Sedis</taxon>
        <taxon>Carboxydocella</taxon>
    </lineage>
</organism>
<gene>
    <name evidence="7" type="ORF">SAMN02745885_02590</name>
</gene>
<dbReference type="GO" id="GO:0004252">
    <property type="term" value="F:serine-type endopeptidase activity"/>
    <property type="evidence" value="ECO:0007669"/>
    <property type="project" value="UniProtKB-UniRule"/>
</dbReference>
<dbReference type="CDD" id="cd00009">
    <property type="entry name" value="AAA"/>
    <property type="match status" value="1"/>
</dbReference>
<dbReference type="SUPFAM" id="SSF54211">
    <property type="entry name" value="Ribosomal protein S5 domain 2-like"/>
    <property type="match status" value="1"/>
</dbReference>
<dbReference type="PROSITE" id="PS01046">
    <property type="entry name" value="LON_SER"/>
    <property type="match status" value="1"/>
</dbReference>
<protein>
    <recommendedName>
        <fullName evidence="4">endopeptidase La</fullName>
        <ecNumber evidence="4">3.4.21.53</ecNumber>
    </recommendedName>
</protein>
<dbReference type="SMART" id="SM00382">
    <property type="entry name" value="AAA"/>
    <property type="match status" value="1"/>
</dbReference>
<keyword evidence="1 4" id="KW-0645">Protease</keyword>
<comment type="catalytic activity">
    <reaction evidence="4">
        <text>Hydrolysis of proteins in presence of ATP.</text>
        <dbReference type="EC" id="3.4.21.53"/>
    </reaction>
</comment>
<feature type="active site" evidence="4">
    <location>
        <position position="548"/>
    </location>
</feature>
<dbReference type="RefSeq" id="WP_078666555.1">
    <property type="nucleotide sequence ID" value="NZ_FUXM01000050.1"/>
</dbReference>
<dbReference type="EMBL" id="FUXM01000050">
    <property type="protein sequence ID" value="SKA25749.1"/>
    <property type="molecule type" value="Genomic_DNA"/>
</dbReference>
<evidence type="ECO:0000313" key="8">
    <source>
        <dbReference type="Proteomes" id="UP000189933"/>
    </source>
</evidence>
<dbReference type="InterPro" id="IPR008269">
    <property type="entry name" value="Lon_proteolytic"/>
</dbReference>
<dbReference type="PROSITE" id="PS50045">
    <property type="entry name" value="SIGMA54_INTERACT_4"/>
    <property type="match status" value="1"/>
</dbReference>
<dbReference type="Gene3D" id="3.40.50.300">
    <property type="entry name" value="P-loop containing nucleotide triphosphate hydrolases"/>
    <property type="match status" value="2"/>
</dbReference>
<dbReference type="GO" id="GO:0030163">
    <property type="term" value="P:protein catabolic process"/>
    <property type="evidence" value="ECO:0007669"/>
    <property type="project" value="InterPro"/>
</dbReference>
<dbReference type="GO" id="GO:0016887">
    <property type="term" value="F:ATP hydrolysis activity"/>
    <property type="evidence" value="ECO:0007669"/>
    <property type="project" value="InterPro"/>
</dbReference>
<dbReference type="PROSITE" id="PS51786">
    <property type="entry name" value="LON_PROTEOLYTIC"/>
    <property type="match status" value="1"/>
</dbReference>
<dbReference type="PRINTS" id="PR00830">
    <property type="entry name" value="ENDOLAPTASE"/>
</dbReference>
<dbReference type="InterPro" id="IPR014721">
    <property type="entry name" value="Ribsml_uS5_D2-typ_fold_subgr"/>
</dbReference>
<reference evidence="8" key="1">
    <citation type="submission" date="2017-02" db="EMBL/GenBank/DDBJ databases">
        <authorList>
            <person name="Varghese N."/>
            <person name="Submissions S."/>
        </authorList>
    </citation>
    <scope>NUCLEOTIDE SEQUENCE [LARGE SCALE GENOMIC DNA]</scope>
    <source>
        <strain evidence="8">DSM 16521</strain>
    </source>
</reference>
<evidence type="ECO:0000313" key="7">
    <source>
        <dbReference type="EMBL" id="SKA25749.1"/>
    </source>
</evidence>
<dbReference type="GO" id="GO:0006508">
    <property type="term" value="P:proteolysis"/>
    <property type="evidence" value="ECO:0007669"/>
    <property type="project" value="UniProtKB-KW"/>
</dbReference>
<evidence type="ECO:0000256" key="2">
    <source>
        <dbReference type="ARBA" id="ARBA00022801"/>
    </source>
</evidence>
<dbReference type="InterPro" id="IPR003959">
    <property type="entry name" value="ATPase_AAA_core"/>
</dbReference>
<feature type="active site" evidence="4">
    <location>
        <position position="591"/>
    </location>
</feature>
<comment type="similarity">
    <text evidence="4">Belongs to the peptidase S16 family.</text>
</comment>
<dbReference type="GO" id="GO:0006355">
    <property type="term" value="P:regulation of DNA-templated transcription"/>
    <property type="evidence" value="ECO:0007669"/>
    <property type="project" value="InterPro"/>
</dbReference>
<dbReference type="SUPFAM" id="SSF52540">
    <property type="entry name" value="P-loop containing nucleoside triphosphate hydrolases"/>
    <property type="match status" value="1"/>
</dbReference>
<keyword evidence="8" id="KW-1185">Reference proteome</keyword>
<evidence type="ECO:0000256" key="4">
    <source>
        <dbReference type="PROSITE-ProRule" id="PRU01122"/>
    </source>
</evidence>
<dbReference type="InterPro" id="IPR020568">
    <property type="entry name" value="Ribosomal_Su5_D2-typ_SF"/>
</dbReference>
<dbReference type="InterPro" id="IPR014252">
    <property type="entry name" value="Spore_LonC"/>
</dbReference>
<dbReference type="InterPro" id="IPR008268">
    <property type="entry name" value="Peptidase_S16_AS"/>
</dbReference>
<keyword evidence="2 4" id="KW-0378">Hydrolase</keyword>
<sequence length="639" mass="69853">MKSLFNKFIAKSKNVDSMEGKEEQLAKQVAALYSLLASIYGTDRLVMKAGKVDALHLMRSENLAERVLGLERLTFDSPSLERLPVPEEIPGILARVEEELADLLARKAVEERIERRVSEKMQERHEEYLQEIRMQVLKENQGPETGATLKKLEELEAMEKKRLARSAMEMLRPAEITEIVGQDQAVAALVAKLASPFPQHIILYGPPGVGKTTAARLALEAAKKVASSPFQADAPFVEVDGTTLRWDPREVTNPLLGSVHDPIYQGARRDLAESAVPEPKLGLVTEAHGGVLFIDEVGELDPLLQNKLLKVLEDKRVHFDSSYYDPNDPGVPQYIRKIFEEGAPADFILIGATTRDPSQINPALRSRCAEIFFEPLTPAHIITIVENAASKLQVELAPGVAEAIAQYTIEGRKAINLLADAYAMVLYRQGGQQGERVVISLEDIYEMARISRLTPFVQVKAKAAAEIGRVFGLGVAGFVGSVLEIEAAAFPARKPGEGVIRFNETAGSMARDSVFNAAAVLRRLTGDDLHNYDLHVNVVGGGNIDGPSAGAAIFLAIYSAITGRPIWQDRALTGEISIQGKIKPVGGIPEKIYGARQAGMKMVLVPKENEKDIPAAVPDCQVRAVETIEEVIELMCVLQ</sequence>
<feature type="domain" description="Lon proteolytic" evidence="6">
    <location>
        <begin position="464"/>
        <end position="638"/>
    </location>
</feature>
<accession>A0A1T4SBZ4</accession>
<dbReference type="Proteomes" id="UP000189933">
    <property type="component" value="Unassembled WGS sequence"/>
</dbReference>
<proteinExistence type="inferred from homology"/>
<name>A0A1T4SBZ4_9FIRM</name>
<dbReference type="InterPro" id="IPR027065">
    <property type="entry name" value="Lon_Prtase"/>
</dbReference>
<dbReference type="Pfam" id="PF05362">
    <property type="entry name" value="Lon_C"/>
    <property type="match status" value="1"/>
</dbReference>
<feature type="domain" description="Sigma-54 factor interaction" evidence="5">
    <location>
        <begin position="184"/>
        <end position="356"/>
    </location>
</feature>
<dbReference type="InterPro" id="IPR003593">
    <property type="entry name" value="AAA+_ATPase"/>
</dbReference>
<dbReference type="InterPro" id="IPR027417">
    <property type="entry name" value="P-loop_NTPase"/>
</dbReference>
<dbReference type="Pfam" id="PF00004">
    <property type="entry name" value="AAA"/>
    <property type="match status" value="1"/>
</dbReference>
<dbReference type="GO" id="GO:0005524">
    <property type="term" value="F:ATP binding"/>
    <property type="evidence" value="ECO:0007669"/>
    <property type="project" value="InterPro"/>
</dbReference>
<evidence type="ECO:0000259" key="6">
    <source>
        <dbReference type="PROSITE" id="PS51786"/>
    </source>
</evidence>
<dbReference type="AlphaFoldDB" id="A0A1T4SBZ4"/>
<dbReference type="GO" id="GO:0004176">
    <property type="term" value="F:ATP-dependent peptidase activity"/>
    <property type="evidence" value="ECO:0007669"/>
    <property type="project" value="UniProtKB-UniRule"/>
</dbReference>